<dbReference type="PANTHER" id="PTHR30237">
    <property type="entry name" value="MURAMOYLTETRAPEPTIDE CARBOXYPEPTIDASE"/>
    <property type="match status" value="1"/>
</dbReference>
<evidence type="ECO:0000259" key="5">
    <source>
        <dbReference type="Pfam" id="PF17676"/>
    </source>
</evidence>
<dbReference type="Gene3D" id="3.50.30.60">
    <property type="entry name" value="LD-carboxypeptidase A C-terminal domain-like"/>
    <property type="match status" value="1"/>
</dbReference>
<keyword evidence="7" id="KW-0121">Carboxypeptidase</keyword>
<evidence type="ECO:0000313" key="9">
    <source>
        <dbReference type="Proteomes" id="UP000600220"/>
    </source>
</evidence>
<accession>A0A161W411</accession>
<keyword evidence="2" id="KW-0378">Hydrolase</keyword>
<evidence type="ECO:0000256" key="3">
    <source>
        <dbReference type="PIRSR" id="PIRSR028757-1"/>
    </source>
</evidence>
<evidence type="ECO:0000313" key="7">
    <source>
        <dbReference type="EMBL" id="PWZ76233.1"/>
    </source>
</evidence>
<feature type="active site" description="Charge relay system" evidence="3">
    <location>
        <position position="311"/>
    </location>
</feature>
<dbReference type="Pfam" id="PF17676">
    <property type="entry name" value="Peptidase_S66C"/>
    <property type="match status" value="1"/>
</dbReference>
<dbReference type="InterPro" id="IPR003507">
    <property type="entry name" value="S66_fam"/>
</dbReference>
<dbReference type="InterPro" id="IPR040449">
    <property type="entry name" value="Peptidase_S66_N"/>
</dbReference>
<dbReference type="eggNOG" id="COG1619">
    <property type="taxonomic scope" value="Bacteria"/>
</dbReference>
<dbReference type="InterPro" id="IPR027461">
    <property type="entry name" value="Carboxypeptidase_A_C_sf"/>
</dbReference>
<dbReference type="GO" id="GO:0004180">
    <property type="term" value="F:carboxypeptidase activity"/>
    <property type="evidence" value="ECO:0007669"/>
    <property type="project" value="UniProtKB-KW"/>
</dbReference>
<dbReference type="InterPro" id="IPR029062">
    <property type="entry name" value="Class_I_gatase-like"/>
</dbReference>
<evidence type="ECO:0000256" key="1">
    <source>
        <dbReference type="ARBA" id="ARBA00010233"/>
    </source>
</evidence>
<evidence type="ECO:0000259" key="4">
    <source>
        <dbReference type="Pfam" id="PF02016"/>
    </source>
</evidence>
<evidence type="ECO:0000256" key="2">
    <source>
        <dbReference type="ARBA" id="ARBA00022801"/>
    </source>
</evidence>
<dbReference type="InterPro" id="IPR040921">
    <property type="entry name" value="Peptidase_S66C"/>
</dbReference>
<dbReference type="Proteomes" id="UP000246800">
    <property type="component" value="Unassembled WGS sequence"/>
</dbReference>
<dbReference type="Pfam" id="PF02016">
    <property type="entry name" value="Peptidase_S66"/>
    <property type="match status" value="1"/>
</dbReference>
<protein>
    <submittedName>
        <fullName evidence="7">LD-carboxypeptidase</fullName>
    </submittedName>
</protein>
<feature type="active site" description="Nucleophile" evidence="3">
    <location>
        <position position="114"/>
    </location>
</feature>
<dbReference type="CDD" id="cd07062">
    <property type="entry name" value="Peptidase_S66_mccF_like"/>
    <property type="match status" value="1"/>
</dbReference>
<name>A0A161W411_STAPS</name>
<comment type="similarity">
    <text evidence="1">Belongs to the peptidase S66 family.</text>
</comment>
<reference evidence="6 9" key="2">
    <citation type="submission" date="2018-11" db="EMBL/GenBank/DDBJ databases">
        <authorList>
            <consortium name="Veterinary Laboratory Investigation and Response Network"/>
        </authorList>
    </citation>
    <scope>NUCLEOTIDE SEQUENCE [LARGE SCALE GENOMIC DNA]</scope>
    <source>
        <strain evidence="6 9">SPSE-18-VL-LA-PA-Ryan-0021</strain>
    </source>
</reference>
<dbReference type="PANTHER" id="PTHR30237:SF4">
    <property type="entry name" value="LD-CARBOXYPEPTIDASE C-TERMINAL DOMAIN-CONTAINING PROTEIN"/>
    <property type="match status" value="1"/>
</dbReference>
<dbReference type="PIRSF" id="PIRSF028757">
    <property type="entry name" value="LD-carboxypeptidase"/>
    <property type="match status" value="1"/>
</dbReference>
<keyword evidence="9" id="KW-1185">Reference proteome</keyword>
<feature type="domain" description="LD-carboxypeptidase C-terminal" evidence="5">
    <location>
        <begin position="207"/>
        <end position="326"/>
    </location>
</feature>
<dbReference type="SUPFAM" id="SSF52317">
    <property type="entry name" value="Class I glutamine amidotransferase-like"/>
    <property type="match status" value="1"/>
</dbReference>
<dbReference type="AlphaFoldDB" id="A0A161W411"/>
<dbReference type="Gene3D" id="3.40.50.10740">
    <property type="entry name" value="Class I glutamine amidotransferase-like"/>
    <property type="match status" value="1"/>
</dbReference>
<dbReference type="EMBL" id="QEIT01000017">
    <property type="protein sequence ID" value="PWZ76233.1"/>
    <property type="molecule type" value="Genomic_DNA"/>
</dbReference>
<dbReference type="RefSeq" id="WP_063284346.1">
    <property type="nucleotide sequence ID" value="NZ_AP019372.1"/>
</dbReference>
<proteinExistence type="inferred from homology"/>
<keyword evidence="7" id="KW-0645">Protease</keyword>
<dbReference type="EMBL" id="AAXKXX010000001">
    <property type="protein sequence ID" value="EGQ4383560.1"/>
    <property type="molecule type" value="Genomic_DNA"/>
</dbReference>
<reference evidence="7 8" key="1">
    <citation type="journal article" date="2018" name="Vet. Microbiol.">
        <title>Clonal diversity and geographic distribution of methicillin-resistant Staphylococcus pseudintermedius from Australian animals: Discovery of novel sequence types.</title>
        <authorList>
            <person name="Worthing K.A."/>
            <person name="Abraham S."/>
            <person name="Coombs G.W."/>
            <person name="Pang S."/>
            <person name="Saputra S."/>
            <person name="Jordan D."/>
            <person name="Trott D.J."/>
            <person name="Norris J.M."/>
        </authorList>
    </citation>
    <scope>NUCLEOTIDE SEQUENCE [LARGE SCALE GENOMIC DNA]</scope>
    <source>
        <strain evidence="7 8">ST525 1</strain>
    </source>
</reference>
<feature type="active site" description="Charge relay system" evidence="3">
    <location>
        <position position="241"/>
    </location>
</feature>
<sequence>MIKPQKLKKGDTIAIVSPSSGLAGEPQVRWRTEQGIENIQTLGYHVKVMDNSLNGIAWNFEHPKERAEILTAAFVDSEVQAILCTIGGYESVRIIPFLDDEVIRQHPKIFIGYSDITPLHLHMYKLGITSFYGPALLTDFAENVELDAYTVDHLFSAIGDTQPIGNIPTSDEVRVFGLRWEEDKRHIAREKMPNGDYIHISGHGTVQGQLIGGCFESLDKLRGTPYFPELEQFKGKILFLETSEVQVDPMSFEETLRAFGLMGIYDVVSGIVLGRPQNGVHQEAYHDKLRLIMKEFHQETLPIIGNASFGHNEPKCTLPYGVQATLSADTLSLSIDEAAVVN</sequence>
<evidence type="ECO:0000313" key="8">
    <source>
        <dbReference type="Proteomes" id="UP000246800"/>
    </source>
</evidence>
<feature type="domain" description="LD-carboxypeptidase N-terminal" evidence="4">
    <location>
        <begin position="13"/>
        <end position="133"/>
    </location>
</feature>
<organism evidence="7 8">
    <name type="scientific">Staphylococcus pseudintermedius</name>
    <dbReference type="NCBI Taxonomy" id="283734"/>
    <lineage>
        <taxon>Bacteria</taxon>
        <taxon>Bacillati</taxon>
        <taxon>Bacillota</taxon>
        <taxon>Bacilli</taxon>
        <taxon>Bacillales</taxon>
        <taxon>Staphylococcaceae</taxon>
        <taxon>Staphylococcus</taxon>
        <taxon>Staphylococcus intermedius group</taxon>
    </lineage>
</organism>
<dbReference type="SUPFAM" id="SSF141986">
    <property type="entry name" value="LD-carboxypeptidase A C-terminal domain-like"/>
    <property type="match status" value="1"/>
</dbReference>
<dbReference type="InterPro" id="IPR027478">
    <property type="entry name" value="LdcA_N"/>
</dbReference>
<gene>
    <name evidence="7" type="ORF">DD902_03610</name>
    <name evidence="6" type="ORF">EGV54_00400</name>
</gene>
<comment type="caution">
    <text evidence="7">The sequence shown here is derived from an EMBL/GenBank/DDBJ whole genome shotgun (WGS) entry which is preliminary data.</text>
</comment>
<dbReference type="Proteomes" id="UP000600220">
    <property type="component" value="Unassembled WGS sequence"/>
</dbReference>
<evidence type="ECO:0000313" key="6">
    <source>
        <dbReference type="EMBL" id="EGQ4383560.1"/>
    </source>
</evidence>